<dbReference type="GO" id="GO:0017001">
    <property type="term" value="P:antibiotic catabolic process"/>
    <property type="evidence" value="ECO:0007669"/>
    <property type="project" value="InterPro"/>
</dbReference>
<dbReference type="AlphaFoldDB" id="A0A1J5RFK9"/>
<keyword evidence="2" id="KW-0479">Metal-binding</keyword>
<evidence type="ECO:0000256" key="4">
    <source>
        <dbReference type="ARBA" id="ARBA00022833"/>
    </source>
</evidence>
<dbReference type="SMART" id="SM00849">
    <property type="entry name" value="Lactamase_B"/>
    <property type="match status" value="1"/>
</dbReference>
<dbReference type="PANTHER" id="PTHR47619">
    <property type="entry name" value="METALLO-HYDROLASE YYCJ-RELATED"/>
    <property type="match status" value="1"/>
</dbReference>
<accession>A0A1J5RFK9</accession>
<evidence type="ECO:0000256" key="2">
    <source>
        <dbReference type="ARBA" id="ARBA00022723"/>
    </source>
</evidence>
<proteinExistence type="predicted"/>
<dbReference type="PROSITE" id="PS00743">
    <property type="entry name" value="BETA_LACTAMASE_B_1"/>
    <property type="match status" value="1"/>
</dbReference>
<organism evidence="6">
    <name type="scientific">mine drainage metagenome</name>
    <dbReference type="NCBI Taxonomy" id="410659"/>
    <lineage>
        <taxon>unclassified sequences</taxon>
        <taxon>metagenomes</taxon>
        <taxon>ecological metagenomes</taxon>
    </lineage>
</organism>
<dbReference type="EMBL" id="MLJW01000452">
    <property type="protein sequence ID" value="OIQ86909.1"/>
    <property type="molecule type" value="Genomic_DNA"/>
</dbReference>
<evidence type="ECO:0000259" key="5">
    <source>
        <dbReference type="SMART" id="SM00849"/>
    </source>
</evidence>
<comment type="caution">
    <text evidence="6">The sequence shown here is derived from an EMBL/GenBank/DDBJ whole genome shotgun (WGS) entry which is preliminary data.</text>
</comment>
<sequence>MRFASLGSGSAGNALVVEAGATRLLLDCGFGVRETVTRLAALGLGPDHLGGILLTHEHDDHAGGVFKFAAKFGLKVWLTHGTLRNAQRHVPHSFDQARLEVIDSHTPFAVDDLEIHPFPVPHDAGEPVQYVFHDGARKLGVLTDTGTGTPHIEKMLDGCHALALECNHDLDLLMNGTYARPLKLRISGRFGHLDNTSAAELLGRLDRRKLQHVVALHLSEKNNTPALARQALSSAAGCGEEWIGIASQESGFDWRQVI</sequence>
<reference evidence="6" key="1">
    <citation type="submission" date="2016-10" db="EMBL/GenBank/DDBJ databases">
        <title>Sequence of Gallionella enrichment culture.</title>
        <authorList>
            <person name="Poehlein A."/>
            <person name="Muehling M."/>
            <person name="Daniel R."/>
        </authorList>
    </citation>
    <scope>NUCLEOTIDE SEQUENCE</scope>
</reference>
<feature type="domain" description="Metallo-beta-lactamase" evidence="5">
    <location>
        <begin position="11"/>
        <end position="192"/>
    </location>
</feature>
<evidence type="ECO:0000313" key="6">
    <source>
        <dbReference type="EMBL" id="OIQ86909.1"/>
    </source>
</evidence>
<dbReference type="SUPFAM" id="SSF56281">
    <property type="entry name" value="Metallo-hydrolase/oxidoreductase"/>
    <property type="match status" value="1"/>
</dbReference>
<dbReference type="InterPro" id="IPR001279">
    <property type="entry name" value="Metallo-B-lactamas"/>
</dbReference>
<dbReference type="GO" id="GO:0008800">
    <property type="term" value="F:beta-lactamase activity"/>
    <property type="evidence" value="ECO:0007669"/>
    <property type="project" value="InterPro"/>
</dbReference>
<dbReference type="InterPro" id="IPR036866">
    <property type="entry name" value="RibonucZ/Hydroxyglut_hydro"/>
</dbReference>
<keyword evidence="4" id="KW-0862">Zinc</keyword>
<evidence type="ECO:0000256" key="1">
    <source>
        <dbReference type="ARBA" id="ARBA00001947"/>
    </source>
</evidence>
<dbReference type="EC" id="3.-.-.-" evidence="6"/>
<keyword evidence="3 6" id="KW-0378">Hydrolase</keyword>
<dbReference type="GO" id="GO:0008270">
    <property type="term" value="F:zinc ion binding"/>
    <property type="evidence" value="ECO:0007669"/>
    <property type="project" value="InterPro"/>
</dbReference>
<dbReference type="Gene3D" id="3.60.15.10">
    <property type="entry name" value="Ribonuclease Z/Hydroxyacylglutathione hydrolase-like"/>
    <property type="match status" value="1"/>
</dbReference>
<dbReference type="PANTHER" id="PTHR47619:SF1">
    <property type="entry name" value="EXODEOXYRIBONUCLEASE WALJ"/>
    <property type="match status" value="1"/>
</dbReference>
<comment type="cofactor">
    <cofactor evidence="1">
        <name>Zn(2+)</name>
        <dbReference type="ChEBI" id="CHEBI:29105"/>
    </cofactor>
</comment>
<protein>
    <submittedName>
        <fullName evidence="6">Putative metallo-hydrolase YycJ</fullName>
        <ecNumber evidence="6">3.-.-.-</ecNumber>
    </submittedName>
</protein>
<dbReference type="InterPro" id="IPR001018">
    <property type="entry name" value="Beta-lactamase_class-B_CS"/>
</dbReference>
<dbReference type="Pfam" id="PF12706">
    <property type="entry name" value="Lactamase_B_2"/>
    <property type="match status" value="1"/>
</dbReference>
<evidence type="ECO:0000256" key="3">
    <source>
        <dbReference type="ARBA" id="ARBA00022801"/>
    </source>
</evidence>
<dbReference type="InterPro" id="IPR052533">
    <property type="entry name" value="WalJ/YycJ-like"/>
</dbReference>
<name>A0A1J5RFK9_9ZZZZ</name>
<gene>
    <name evidence="6" type="primary">yycJ_7</name>
    <name evidence="6" type="ORF">GALL_312410</name>
</gene>